<proteinExistence type="predicted"/>
<dbReference type="AlphaFoldDB" id="A0A9N9FKV8"/>
<keyword evidence="1" id="KW-0175">Coiled coil</keyword>
<dbReference type="Proteomes" id="UP000789759">
    <property type="component" value="Unassembled WGS sequence"/>
</dbReference>
<feature type="coiled-coil region" evidence="1">
    <location>
        <begin position="25"/>
        <end position="55"/>
    </location>
</feature>
<sequence length="738" mass="84283">MDSIISIIGNIISLGQEINTRFEKHGEAVGELKKLERILRQLKEVLENINKVDKADKIDKDKIDNIYIIGIKDTLVKAQDTYTQCAKDLGINENKSKFKILKRGIGIFRSPSILENIQKIIQEIESELDFTKNLLSVVQHAQTSTSGTTTSTNTLGSELRGALANTIEEIVKRLQSDCQQLKERLDRCTLPVDSSFLDDLGRDNPEAIAFWKQRFRSTELIVAPFENIYVSWARFVHEIETAFSLKNIPTATMTFNESDEIRKNGSRYLIKSNGTFYLKDIRPLWLPALRETLDPLHKGYVKPHDFLSFLGEKKLSEKLKQLVLNSCGYGFIVECRKTSNDIPLPSELECPAHNVGWMSACQIVSVPSLEDLGIFLQNGLNLDNIIKHIIEYPDIWVCVRYLQTGQIEKKLLTKDIRILGGLRIGISISVRYTLEDGSNVWSSNFSVMELKACVGGRYVVTARSDTNTIIFVTMPPVGFDNFVIQTDQHEDLKDLPELEYCLLGPSTVFRQEPKVGEKIQVKVDELWHDVKVTEVNDKDVTFANWSFVDAEDTESIEDSEEVFGFAEQTLINLEKGESRNWCPWKDDDGRGITKWDIRPYRCLHVGDLVEVPVVYPDYKYCYYSLEDSQLYLPARIIEVEGEQYLVEFNPAVIAYTWWPGRSSNPSKFPRKPGDKETVNNPFDGTRVLVNMDRVRPYCGADSHPVLGISSMRPHSWSVFQGIQFTDLQQFSEDILWKQ</sequence>
<keyword evidence="3" id="KW-1185">Reference proteome</keyword>
<evidence type="ECO:0000313" key="2">
    <source>
        <dbReference type="EMBL" id="CAG8544132.1"/>
    </source>
</evidence>
<dbReference type="EMBL" id="CAJVQA010002342">
    <property type="protein sequence ID" value="CAG8544132.1"/>
    <property type="molecule type" value="Genomic_DNA"/>
</dbReference>
<comment type="caution">
    <text evidence="2">The sequence shown here is derived from an EMBL/GenBank/DDBJ whole genome shotgun (WGS) entry which is preliminary data.</text>
</comment>
<name>A0A9N9FKV8_9GLOM</name>
<dbReference type="OrthoDB" id="5374688at2759"/>
<reference evidence="2" key="1">
    <citation type="submission" date="2021-06" db="EMBL/GenBank/DDBJ databases">
        <authorList>
            <person name="Kallberg Y."/>
            <person name="Tangrot J."/>
            <person name="Rosling A."/>
        </authorList>
    </citation>
    <scope>NUCLEOTIDE SEQUENCE</scope>
    <source>
        <strain evidence="2">FL966</strain>
    </source>
</reference>
<organism evidence="2 3">
    <name type="scientific">Cetraspora pellucida</name>
    <dbReference type="NCBI Taxonomy" id="1433469"/>
    <lineage>
        <taxon>Eukaryota</taxon>
        <taxon>Fungi</taxon>
        <taxon>Fungi incertae sedis</taxon>
        <taxon>Mucoromycota</taxon>
        <taxon>Glomeromycotina</taxon>
        <taxon>Glomeromycetes</taxon>
        <taxon>Diversisporales</taxon>
        <taxon>Gigasporaceae</taxon>
        <taxon>Cetraspora</taxon>
    </lineage>
</organism>
<accession>A0A9N9FKV8</accession>
<evidence type="ECO:0000256" key="1">
    <source>
        <dbReference type="SAM" id="Coils"/>
    </source>
</evidence>
<gene>
    <name evidence="2" type="ORF">CPELLU_LOCUS4436</name>
</gene>
<protein>
    <submittedName>
        <fullName evidence="2">23888_t:CDS:1</fullName>
    </submittedName>
</protein>
<evidence type="ECO:0000313" key="3">
    <source>
        <dbReference type="Proteomes" id="UP000789759"/>
    </source>
</evidence>